<dbReference type="Proteomes" id="UP001234989">
    <property type="component" value="Chromosome 2"/>
</dbReference>
<name>A0AAF0TIN6_SOLVR</name>
<dbReference type="EMBL" id="CP133613">
    <property type="protein sequence ID" value="WMV14500.1"/>
    <property type="molecule type" value="Genomic_DNA"/>
</dbReference>
<keyword evidence="2" id="KW-1185">Reference proteome</keyword>
<sequence>MSFGKITGTTCNSS</sequence>
<accession>A0AAF0TIN6</accession>
<evidence type="ECO:0000313" key="2">
    <source>
        <dbReference type="Proteomes" id="UP001234989"/>
    </source>
</evidence>
<gene>
    <name evidence="1" type="ORF">MTR67_007885</name>
</gene>
<evidence type="ECO:0000313" key="1">
    <source>
        <dbReference type="EMBL" id="WMV14500.1"/>
    </source>
</evidence>
<proteinExistence type="predicted"/>
<reference evidence="1" key="1">
    <citation type="submission" date="2023-08" db="EMBL/GenBank/DDBJ databases">
        <title>A de novo genome assembly of Solanum verrucosum Schlechtendal, a Mexican diploid species geographically isolated from the other diploid A-genome species in potato relatives.</title>
        <authorList>
            <person name="Hosaka K."/>
        </authorList>
    </citation>
    <scope>NUCLEOTIDE SEQUENCE</scope>
    <source>
        <tissue evidence="1">Young leaves</tissue>
    </source>
</reference>
<protein>
    <submittedName>
        <fullName evidence="1">Uncharacterized protein</fullName>
    </submittedName>
</protein>
<organism evidence="1 2">
    <name type="scientific">Solanum verrucosum</name>
    <dbReference type="NCBI Taxonomy" id="315347"/>
    <lineage>
        <taxon>Eukaryota</taxon>
        <taxon>Viridiplantae</taxon>
        <taxon>Streptophyta</taxon>
        <taxon>Embryophyta</taxon>
        <taxon>Tracheophyta</taxon>
        <taxon>Spermatophyta</taxon>
        <taxon>Magnoliopsida</taxon>
        <taxon>eudicotyledons</taxon>
        <taxon>Gunneridae</taxon>
        <taxon>Pentapetalae</taxon>
        <taxon>asterids</taxon>
        <taxon>lamiids</taxon>
        <taxon>Solanales</taxon>
        <taxon>Solanaceae</taxon>
        <taxon>Solanoideae</taxon>
        <taxon>Solaneae</taxon>
        <taxon>Solanum</taxon>
    </lineage>
</organism>